<dbReference type="GO" id="GO:0016407">
    <property type="term" value="F:acetyltransferase activity"/>
    <property type="evidence" value="ECO:0007669"/>
    <property type="project" value="InterPro"/>
</dbReference>
<dbReference type="Gene3D" id="3.30.2140.20">
    <property type="match status" value="1"/>
</dbReference>
<evidence type="ECO:0000313" key="2">
    <source>
        <dbReference type="EMBL" id="QLG64119.1"/>
    </source>
</evidence>
<protein>
    <submittedName>
        <fullName evidence="2">Arylamine N-acetyltransferase</fullName>
    </submittedName>
</protein>
<evidence type="ECO:0000256" key="1">
    <source>
        <dbReference type="ARBA" id="ARBA00006547"/>
    </source>
</evidence>
<dbReference type="InterPro" id="IPR053710">
    <property type="entry name" value="Arylamine_NAT_domain_sf"/>
</dbReference>
<dbReference type="Proteomes" id="UP000509626">
    <property type="component" value="Chromosome"/>
</dbReference>
<dbReference type="PANTHER" id="PTHR11786">
    <property type="entry name" value="N-HYDROXYARYLAMINE O-ACETYLTRANSFERASE"/>
    <property type="match status" value="1"/>
</dbReference>
<dbReference type="InterPro" id="IPR001447">
    <property type="entry name" value="Arylamine_N-AcTrfase"/>
</dbReference>
<reference evidence="2 3" key="1">
    <citation type="submission" date="2020-06" db="EMBL/GenBank/DDBJ databases">
        <title>NJ-3-1, isolated from saline soil.</title>
        <authorList>
            <person name="Cui H.L."/>
            <person name="Shi X."/>
        </authorList>
    </citation>
    <scope>NUCLEOTIDE SEQUENCE [LARGE SCALE GENOMIC DNA]</scope>
    <source>
        <strain evidence="2 3">NJ-3-1</strain>
    </source>
</reference>
<dbReference type="PANTHER" id="PTHR11786:SF0">
    <property type="entry name" value="ARYLAMINE N-ACETYLTRANSFERASE 4-RELATED"/>
    <property type="match status" value="1"/>
</dbReference>
<sequence length="264" mass="29320">MDPDRYLERIGVDPDAVETPDLETLARLQRAHVTAVAFENLDVVGDPYGDREGSGVVLSVPDLYAKVVERGRGGFCFELNGLFHWLLAELGYDVDRVAARVTSDGDATPPANHHANVVQFDRRYVTDVGMGTPTMRRPLPLDGGSRADGAGVEWRVAESDRPDETYRTEYRTPGESEWSTRYVFSDVPRELSYFEATCDYLASAPESTFTGDPIVTVATDEGHLRLSRDTLTEIVGGDGRERTVTGEEWHEVLASKFGLRYDRA</sequence>
<organism evidence="2 3">
    <name type="scientific">Halorarum salinum</name>
    <dbReference type="NCBI Taxonomy" id="2743089"/>
    <lineage>
        <taxon>Archaea</taxon>
        <taxon>Methanobacteriati</taxon>
        <taxon>Methanobacteriota</taxon>
        <taxon>Stenosarchaea group</taxon>
        <taxon>Halobacteria</taxon>
        <taxon>Halobacteriales</taxon>
        <taxon>Haloferacaceae</taxon>
        <taxon>Halorarum</taxon>
    </lineage>
</organism>
<gene>
    <name evidence="2" type="ORF">HUG12_19355</name>
</gene>
<keyword evidence="3" id="KW-1185">Reference proteome</keyword>
<dbReference type="SUPFAM" id="SSF54001">
    <property type="entry name" value="Cysteine proteinases"/>
    <property type="match status" value="1"/>
</dbReference>
<proteinExistence type="inferred from homology"/>
<evidence type="ECO:0000313" key="3">
    <source>
        <dbReference type="Proteomes" id="UP000509626"/>
    </source>
</evidence>
<dbReference type="InterPro" id="IPR038765">
    <property type="entry name" value="Papain-like_cys_pep_sf"/>
</dbReference>
<dbReference type="AlphaFoldDB" id="A0A7D5QEA6"/>
<comment type="similarity">
    <text evidence="1">Belongs to the arylamine N-acetyltransferase family.</text>
</comment>
<dbReference type="OrthoDB" id="201800at2157"/>
<keyword evidence="2" id="KW-0808">Transferase</keyword>
<name>A0A7D5QEA6_9EURY</name>
<dbReference type="Pfam" id="PF00797">
    <property type="entry name" value="Acetyltransf_2"/>
    <property type="match status" value="1"/>
</dbReference>
<dbReference type="KEGG" id="halu:HUG12_19355"/>
<accession>A0A7D5QEA6</accession>
<dbReference type="EMBL" id="CP058579">
    <property type="protein sequence ID" value="QLG64119.1"/>
    <property type="molecule type" value="Genomic_DNA"/>
</dbReference>